<dbReference type="STRING" id="135208.A0A4Z0A5H2"/>
<evidence type="ECO:0000256" key="5">
    <source>
        <dbReference type="ARBA" id="ARBA00017468"/>
    </source>
</evidence>
<dbReference type="Proteomes" id="UP000298061">
    <property type="component" value="Unassembled WGS sequence"/>
</dbReference>
<dbReference type="Pfam" id="PF04101">
    <property type="entry name" value="Glyco_tran_28_C"/>
    <property type="match status" value="1"/>
</dbReference>
<comment type="catalytic activity">
    <reaction evidence="11">
        <text>an N-acetyl-alpha-D-glucosaminyl-diphospho-di-trans,poly-cis-dolichol + UDP-N-acetyl-alpha-D-glucosamine = an N,N'-diacetylchitobiosyl-diphospho-di-trans,poly-cis-dolichol + UDP + H(+)</text>
        <dbReference type="Rhea" id="RHEA:23380"/>
        <dbReference type="Rhea" id="RHEA-COMP:19507"/>
        <dbReference type="Rhea" id="RHEA-COMP:19510"/>
        <dbReference type="ChEBI" id="CHEBI:15378"/>
        <dbReference type="ChEBI" id="CHEBI:57269"/>
        <dbReference type="ChEBI" id="CHEBI:57705"/>
        <dbReference type="ChEBI" id="CHEBI:58223"/>
        <dbReference type="ChEBI" id="CHEBI:58427"/>
        <dbReference type="EC" id="2.4.1.141"/>
    </reaction>
</comment>
<evidence type="ECO:0000259" key="13">
    <source>
        <dbReference type="Pfam" id="PF04101"/>
    </source>
</evidence>
<dbReference type="EMBL" id="SFCI01000182">
    <property type="protein sequence ID" value="TFY81700.1"/>
    <property type="molecule type" value="Genomic_DNA"/>
</dbReference>
<accession>A0A4Z0A5H2</accession>
<evidence type="ECO:0000256" key="3">
    <source>
        <dbReference type="ARBA" id="ARBA00011198"/>
    </source>
</evidence>
<sequence>MIDKSRPRFCMAVQDGMRAFITVGSTKFDALVQTVLSQPVLDSLRLEGYSDIVVQCGKSHIEGFADSETLWTFERHGVNVHMWRFKPSLEEEYNDADLVISHAGSGTILDVLRKGKPMIVIPNPTLLDNHQQELAEALSTLGHLKVTTVR</sequence>
<dbReference type="Gene3D" id="3.40.50.2000">
    <property type="entry name" value="Glycogen Phosphorylase B"/>
    <property type="match status" value="1"/>
</dbReference>
<evidence type="ECO:0000256" key="9">
    <source>
        <dbReference type="ARBA" id="ARBA00024804"/>
    </source>
</evidence>
<comment type="subcellular location">
    <subcellularLocation>
        <location evidence="1 12">Endoplasmic reticulum</location>
    </subcellularLocation>
</comment>
<evidence type="ECO:0000313" key="14">
    <source>
        <dbReference type="EMBL" id="TFY81700.1"/>
    </source>
</evidence>
<reference evidence="14 15" key="1">
    <citation type="submission" date="2019-02" db="EMBL/GenBank/DDBJ databases">
        <title>Genome sequencing of the rare red list fungi Hericium alpestre (H. flagellum).</title>
        <authorList>
            <person name="Buettner E."/>
            <person name="Kellner H."/>
        </authorList>
    </citation>
    <scope>NUCLEOTIDE SEQUENCE [LARGE SCALE GENOMIC DNA]</scope>
    <source>
        <strain evidence="14 15">DSM 108284</strain>
    </source>
</reference>
<dbReference type="InterPro" id="IPR007235">
    <property type="entry name" value="Glyco_trans_28_C"/>
</dbReference>
<dbReference type="AlphaFoldDB" id="A0A4Z0A5H2"/>
<evidence type="ECO:0000256" key="2">
    <source>
        <dbReference type="ARBA" id="ARBA00006962"/>
    </source>
</evidence>
<evidence type="ECO:0000256" key="12">
    <source>
        <dbReference type="RuleBase" id="RU362128"/>
    </source>
</evidence>
<keyword evidence="8 12" id="KW-0256">Endoplasmic reticulum</keyword>
<gene>
    <name evidence="12" type="primary">ALG13</name>
    <name evidence="14" type="ORF">EWM64_g2301</name>
</gene>
<comment type="caution">
    <text evidence="14">The sequence shown here is derived from an EMBL/GenBank/DDBJ whole genome shotgun (WGS) entry which is preliminary data.</text>
</comment>
<dbReference type="EC" id="2.4.1.141" evidence="4 12"/>
<evidence type="ECO:0000256" key="10">
    <source>
        <dbReference type="ARBA" id="ARBA00032061"/>
    </source>
</evidence>
<evidence type="ECO:0000256" key="4">
    <source>
        <dbReference type="ARBA" id="ARBA00012614"/>
    </source>
</evidence>
<dbReference type="GO" id="GO:0006488">
    <property type="term" value="P:dolichol-linked oligosaccharide biosynthetic process"/>
    <property type="evidence" value="ECO:0007669"/>
    <property type="project" value="InterPro"/>
</dbReference>
<evidence type="ECO:0000256" key="1">
    <source>
        <dbReference type="ARBA" id="ARBA00004240"/>
    </source>
</evidence>
<comment type="similarity">
    <text evidence="2 12">Belongs to the glycosyltransferase 28 family.</text>
</comment>
<keyword evidence="6 12" id="KW-0328">Glycosyltransferase</keyword>
<evidence type="ECO:0000256" key="8">
    <source>
        <dbReference type="ARBA" id="ARBA00022824"/>
    </source>
</evidence>
<dbReference type="GO" id="GO:0004577">
    <property type="term" value="F:N-acetylglucosaminyldiphosphodolichol N-acetylglucosaminyltransferase activity"/>
    <property type="evidence" value="ECO:0007669"/>
    <property type="project" value="UniProtKB-EC"/>
</dbReference>
<evidence type="ECO:0000256" key="6">
    <source>
        <dbReference type="ARBA" id="ARBA00022676"/>
    </source>
</evidence>
<evidence type="ECO:0000256" key="7">
    <source>
        <dbReference type="ARBA" id="ARBA00022679"/>
    </source>
</evidence>
<dbReference type="OrthoDB" id="20273at2759"/>
<name>A0A4Z0A5H2_9AGAM</name>
<organism evidence="14 15">
    <name type="scientific">Hericium alpestre</name>
    <dbReference type="NCBI Taxonomy" id="135208"/>
    <lineage>
        <taxon>Eukaryota</taxon>
        <taxon>Fungi</taxon>
        <taxon>Dikarya</taxon>
        <taxon>Basidiomycota</taxon>
        <taxon>Agaricomycotina</taxon>
        <taxon>Agaricomycetes</taxon>
        <taxon>Russulales</taxon>
        <taxon>Hericiaceae</taxon>
        <taxon>Hericium</taxon>
    </lineage>
</organism>
<evidence type="ECO:0000313" key="15">
    <source>
        <dbReference type="Proteomes" id="UP000298061"/>
    </source>
</evidence>
<dbReference type="InterPro" id="IPR039042">
    <property type="entry name" value="Alg13-like"/>
</dbReference>
<feature type="domain" description="Glycosyl transferase family 28 C-terminal" evidence="13">
    <location>
        <begin position="20"/>
        <end position="143"/>
    </location>
</feature>
<protein>
    <recommendedName>
        <fullName evidence="5 12">UDP-N-acetylglucosamine transferase subunit ALG13</fullName>
        <ecNumber evidence="4 12">2.4.1.141</ecNumber>
    </recommendedName>
    <alternativeName>
        <fullName evidence="10 12">Asparagine-linked glycosylation protein 13</fullName>
    </alternativeName>
</protein>
<dbReference type="PANTHER" id="PTHR12867:SF6">
    <property type="entry name" value="N-ACETYLGLUCOSAMINYLDIPHOSPHODOLICHOL N-ACETYLGLUCOSAMINYLTRANSFERASE"/>
    <property type="match status" value="1"/>
</dbReference>
<dbReference type="GO" id="GO:0005783">
    <property type="term" value="C:endoplasmic reticulum"/>
    <property type="evidence" value="ECO:0007669"/>
    <property type="project" value="UniProtKB-SubCell"/>
</dbReference>
<comment type="function">
    <text evidence="9 12">Involved in protein N-glycosylation. Essential for the second step of the dolichol-linked oligosaccharide pathway.</text>
</comment>
<comment type="subunit">
    <text evidence="3 12">Heterodimer with ALG14 to form a functional enzyme.</text>
</comment>
<dbReference type="PANTHER" id="PTHR12867">
    <property type="entry name" value="GLYCOSYL TRANSFERASE-RELATED"/>
    <property type="match status" value="1"/>
</dbReference>
<dbReference type="SUPFAM" id="SSF53756">
    <property type="entry name" value="UDP-Glycosyltransferase/glycogen phosphorylase"/>
    <property type="match status" value="1"/>
</dbReference>
<evidence type="ECO:0000256" key="11">
    <source>
        <dbReference type="ARBA" id="ARBA00048184"/>
    </source>
</evidence>
<proteinExistence type="inferred from homology"/>
<keyword evidence="7 12" id="KW-0808">Transferase</keyword>
<keyword evidence="15" id="KW-1185">Reference proteome</keyword>